<sequence length="243" mass="27380">MGFLKNKGLELAYSSKWIHVSDCYIDPLGWKDKTRKYGNVNVASKRIALDSTSYKSVKDMDKFFLAIIDLGRVSCRPSKQLCNHDQILSIFGFVHSNLHEEKTEVTLEYMSFMVASVEPNHHSLETSLLEKNFTQRKFNVGLNAEDGITVGGLLPMVQFNLQLSEKQKIDKARESGRHTSKVIEEEKKGTKRIRPLIAFHLLSPTISLPITPSYASIINLPLSLSQLLNNDNTTTLSPFLPSP</sequence>
<dbReference type="GO" id="GO:0005829">
    <property type="term" value="C:cytosol"/>
    <property type="evidence" value="ECO:0007669"/>
    <property type="project" value="TreeGrafter"/>
</dbReference>
<keyword evidence="7" id="KW-0819">tRNA processing</keyword>
<comment type="pathway">
    <text evidence="3">tRNA modification; 5-methoxycarbonylmethyl-2-thiouridine-tRNA biosynthesis.</text>
</comment>
<protein>
    <recommendedName>
        <fullName evidence="5">Elongator complex protein 5</fullName>
    </recommendedName>
</protein>
<evidence type="ECO:0000256" key="7">
    <source>
        <dbReference type="ARBA" id="ARBA00022694"/>
    </source>
</evidence>
<evidence type="ECO:0000256" key="3">
    <source>
        <dbReference type="ARBA" id="ARBA00005043"/>
    </source>
</evidence>
<evidence type="ECO:0000256" key="8">
    <source>
        <dbReference type="ARBA" id="ARBA00023242"/>
    </source>
</evidence>
<comment type="subcellular location">
    <subcellularLocation>
        <location evidence="2">Cytoplasm</location>
    </subcellularLocation>
    <subcellularLocation>
        <location evidence="1">Nucleus</location>
    </subcellularLocation>
</comment>
<evidence type="ECO:0000256" key="1">
    <source>
        <dbReference type="ARBA" id="ARBA00004123"/>
    </source>
</evidence>
<proteinExistence type="inferred from homology"/>
<evidence type="ECO:0000256" key="6">
    <source>
        <dbReference type="ARBA" id="ARBA00022490"/>
    </source>
</evidence>
<gene>
    <name evidence="9" type="ORF">VFH_VI033600</name>
</gene>
<keyword evidence="8" id="KW-0539">Nucleus</keyword>
<evidence type="ECO:0000313" key="9">
    <source>
        <dbReference type="EMBL" id="CAI8616532.1"/>
    </source>
</evidence>
<comment type="similarity">
    <text evidence="4">Belongs to the ELP5 family.</text>
</comment>
<evidence type="ECO:0000256" key="2">
    <source>
        <dbReference type="ARBA" id="ARBA00004496"/>
    </source>
</evidence>
<dbReference type="GO" id="GO:0005634">
    <property type="term" value="C:nucleus"/>
    <property type="evidence" value="ECO:0007669"/>
    <property type="project" value="UniProtKB-SubCell"/>
</dbReference>
<reference evidence="9 10" key="1">
    <citation type="submission" date="2023-01" db="EMBL/GenBank/DDBJ databases">
        <authorList>
            <person name="Kreplak J."/>
        </authorList>
    </citation>
    <scope>NUCLEOTIDE SEQUENCE [LARGE SCALE GENOMIC DNA]</scope>
</reference>
<dbReference type="GO" id="GO:0000049">
    <property type="term" value="F:tRNA binding"/>
    <property type="evidence" value="ECO:0007669"/>
    <property type="project" value="TreeGrafter"/>
</dbReference>
<evidence type="ECO:0000256" key="5">
    <source>
        <dbReference type="ARBA" id="ARBA00020264"/>
    </source>
</evidence>
<dbReference type="EMBL" id="OX451741">
    <property type="protein sequence ID" value="CAI8616532.1"/>
    <property type="molecule type" value="Genomic_DNA"/>
</dbReference>
<dbReference type="PANTHER" id="PTHR15641:SF1">
    <property type="entry name" value="ELONGATOR COMPLEX PROTEIN 5"/>
    <property type="match status" value="1"/>
</dbReference>
<keyword evidence="10" id="KW-1185">Reference proteome</keyword>
<dbReference type="InterPro" id="IPR019519">
    <property type="entry name" value="Elp5"/>
</dbReference>
<dbReference type="Proteomes" id="UP001157006">
    <property type="component" value="Chromosome 6"/>
</dbReference>
<dbReference type="PANTHER" id="PTHR15641">
    <property type="entry name" value="ELONGATOR COMPLEX PROTEIN 5"/>
    <property type="match status" value="1"/>
</dbReference>
<accession>A0AAV1B6V0</accession>
<dbReference type="GO" id="GO:0033588">
    <property type="term" value="C:elongator holoenzyme complex"/>
    <property type="evidence" value="ECO:0007669"/>
    <property type="project" value="InterPro"/>
</dbReference>
<evidence type="ECO:0000313" key="10">
    <source>
        <dbReference type="Proteomes" id="UP001157006"/>
    </source>
</evidence>
<organism evidence="9 10">
    <name type="scientific">Vicia faba</name>
    <name type="common">Broad bean</name>
    <name type="synonym">Faba vulgaris</name>
    <dbReference type="NCBI Taxonomy" id="3906"/>
    <lineage>
        <taxon>Eukaryota</taxon>
        <taxon>Viridiplantae</taxon>
        <taxon>Streptophyta</taxon>
        <taxon>Embryophyta</taxon>
        <taxon>Tracheophyta</taxon>
        <taxon>Spermatophyta</taxon>
        <taxon>Magnoliopsida</taxon>
        <taxon>eudicotyledons</taxon>
        <taxon>Gunneridae</taxon>
        <taxon>Pentapetalae</taxon>
        <taxon>rosids</taxon>
        <taxon>fabids</taxon>
        <taxon>Fabales</taxon>
        <taxon>Fabaceae</taxon>
        <taxon>Papilionoideae</taxon>
        <taxon>50 kb inversion clade</taxon>
        <taxon>NPAAA clade</taxon>
        <taxon>Hologalegina</taxon>
        <taxon>IRL clade</taxon>
        <taxon>Fabeae</taxon>
        <taxon>Vicia</taxon>
    </lineage>
</organism>
<name>A0AAV1B6V0_VICFA</name>
<keyword evidence="6" id="KW-0963">Cytoplasm</keyword>
<dbReference type="AlphaFoldDB" id="A0AAV1B6V0"/>
<evidence type="ECO:0000256" key="4">
    <source>
        <dbReference type="ARBA" id="ARBA00009567"/>
    </source>
</evidence>
<dbReference type="GO" id="GO:0002098">
    <property type="term" value="P:tRNA wobble uridine modification"/>
    <property type="evidence" value="ECO:0007669"/>
    <property type="project" value="InterPro"/>
</dbReference>